<dbReference type="EMBL" id="JAWXYG010000001">
    <property type="protein sequence ID" value="KAK4283787.1"/>
    <property type="molecule type" value="Genomic_DNA"/>
</dbReference>
<name>A0AAE1TFW6_9FABA</name>
<sequence>MQLRSDLQNLQLHSVGLVSTPPFVGSHLRSGLCLLEVIHYQRSRTNKETVFPLYGLMFHGALVNLIS</sequence>
<keyword evidence="2" id="KW-1185">Reference proteome</keyword>
<reference evidence="1" key="1">
    <citation type="submission" date="2023-10" db="EMBL/GenBank/DDBJ databases">
        <title>Chromosome-level genome of the transformable northern wattle, Acacia crassicarpa.</title>
        <authorList>
            <person name="Massaro I."/>
            <person name="Sinha N.R."/>
            <person name="Poethig S."/>
            <person name="Leichty A.R."/>
        </authorList>
    </citation>
    <scope>NUCLEOTIDE SEQUENCE</scope>
    <source>
        <strain evidence="1">Acra3RX</strain>
        <tissue evidence="1">Leaf</tissue>
    </source>
</reference>
<evidence type="ECO:0000313" key="2">
    <source>
        <dbReference type="Proteomes" id="UP001293593"/>
    </source>
</evidence>
<proteinExistence type="predicted"/>
<accession>A0AAE1TFW6</accession>
<gene>
    <name evidence="1" type="ORF">QN277_000704</name>
</gene>
<dbReference type="AlphaFoldDB" id="A0AAE1TFW6"/>
<dbReference type="Proteomes" id="UP001293593">
    <property type="component" value="Unassembled WGS sequence"/>
</dbReference>
<evidence type="ECO:0000313" key="1">
    <source>
        <dbReference type="EMBL" id="KAK4283787.1"/>
    </source>
</evidence>
<organism evidence="1 2">
    <name type="scientific">Acacia crassicarpa</name>
    <name type="common">northern wattle</name>
    <dbReference type="NCBI Taxonomy" id="499986"/>
    <lineage>
        <taxon>Eukaryota</taxon>
        <taxon>Viridiplantae</taxon>
        <taxon>Streptophyta</taxon>
        <taxon>Embryophyta</taxon>
        <taxon>Tracheophyta</taxon>
        <taxon>Spermatophyta</taxon>
        <taxon>Magnoliopsida</taxon>
        <taxon>eudicotyledons</taxon>
        <taxon>Gunneridae</taxon>
        <taxon>Pentapetalae</taxon>
        <taxon>rosids</taxon>
        <taxon>fabids</taxon>
        <taxon>Fabales</taxon>
        <taxon>Fabaceae</taxon>
        <taxon>Caesalpinioideae</taxon>
        <taxon>mimosoid clade</taxon>
        <taxon>Acacieae</taxon>
        <taxon>Acacia</taxon>
    </lineage>
</organism>
<protein>
    <submittedName>
        <fullName evidence="1">Uncharacterized protein</fullName>
    </submittedName>
</protein>
<comment type="caution">
    <text evidence="1">The sequence shown here is derived from an EMBL/GenBank/DDBJ whole genome shotgun (WGS) entry which is preliminary data.</text>
</comment>